<dbReference type="NCBIfam" id="TIGR02937">
    <property type="entry name" value="sigma70-ECF"/>
    <property type="match status" value="1"/>
</dbReference>
<dbReference type="GO" id="GO:0016987">
    <property type="term" value="F:sigma factor activity"/>
    <property type="evidence" value="ECO:0007669"/>
    <property type="project" value="UniProtKB-KW"/>
</dbReference>
<keyword evidence="4" id="KW-0804">Transcription</keyword>
<evidence type="ECO:0000256" key="3">
    <source>
        <dbReference type="ARBA" id="ARBA00023082"/>
    </source>
</evidence>
<comment type="similarity">
    <text evidence="1">Belongs to the sigma-70 factor family. ECF subfamily.</text>
</comment>
<evidence type="ECO:0000256" key="1">
    <source>
        <dbReference type="ARBA" id="ARBA00010641"/>
    </source>
</evidence>
<dbReference type="AlphaFoldDB" id="A0A518RFX3"/>
<dbReference type="OrthoDB" id="9803470at2"/>
<feature type="domain" description="RNA polymerase sigma-70 region 2" evidence="5">
    <location>
        <begin position="22"/>
        <end position="86"/>
    </location>
</feature>
<sequence>MTAPIDHGATAQDRLYADACTAHAPAIARLARAIERDADRARDLEQDIHLALWRSLAAFDGRCALGTWVYRVAHNAAATHAARGARSAKLVTLEEAGDLPASTNPEFEAGEAQTLARIRALIAALEPADRGVMLLYLEGLEARVIAEITGLSSTNVAVKVHRIKAMLARHFAQGDPA</sequence>
<dbReference type="InterPro" id="IPR013249">
    <property type="entry name" value="RNA_pol_sigma70_r4_t2"/>
</dbReference>
<evidence type="ECO:0000259" key="5">
    <source>
        <dbReference type="Pfam" id="PF04542"/>
    </source>
</evidence>
<dbReference type="Pfam" id="PF08281">
    <property type="entry name" value="Sigma70_r4_2"/>
    <property type="match status" value="1"/>
</dbReference>
<dbReference type="InterPro" id="IPR036388">
    <property type="entry name" value="WH-like_DNA-bd_sf"/>
</dbReference>
<dbReference type="RefSeq" id="WP_145846910.1">
    <property type="nucleotide sequence ID" value="NZ_CP042239.1"/>
</dbReference>
<evidence type="ECO:0000256" key="2">
    <source>
        <dbReference type="ARBA" id="ARBA00023015"/>
    </source>
</evidence>
<dbReference type="PANTHER" id="PTHR43133:SF45">
    <property type="entry name" value="RNA POLYMERASE ECF-TYPE SIGMA FACTOR"/>
    <property type="match status" value="1"/>
</dbReference>
<keyword evidence="8" id="KW-1185">Reference proteome</keyword>
<dbReference type="InterPro" id="IPR014284">
    <property type="entry name" value="RNA_pol_sigma-70_dom"/>
</dbReference>
<evidence type="ECO:0000256" key="4">
    <source>
        <dbReference type="ARBA" id="ARBA00023163"/>
    </source>
</evidence>
<feature type="domain" description="RNA polymerase sigma factor 70 region 4 type 2" evidence="6">
    <location>
        <begin position="116"/>
        <end position="167"/>
    </location>
</feature>
<dbReference type="KEGG" id="ssua:FPZ54_10160"/>
<dbReference type="PANTHER" id="PTHR43133">
    <property type="entry name" value="RNA POLYMERASE ECF-TYPE SIGMA FACTO"/>
    <property type="match status" value="1"/>
</dbReference>
<protein>
    <submittedName>
        <fullName evidence="7">Sigma-70 family RNA polymerase sigma factor</fullName>
    </submittedName>
</protein>
<dbReference type="InterPro" id="IPR007627">
    <property type="entry name" value="RNA_pol_sigma70_r2"/>
</dbReference>
<proteinExistence type="inferred from homology"/>
<evidence type="ECO:0000313" key="8">
    <source>
        <dbReference type="Proteomes" id="UP000318055"/>
    </source>
</evidence>
<reference evidence="7 8" key="1">
    <citation type="submission" date="2019-07" db="EMBL/GenBank/DDBJ databases">
        <title>Sphingomonas alkalisoli sp. nov., isolated from rhizosphere soil of Suaedae salsa.</title>
        <authorList>
            <person name="Zhang H."/>
            <person name="Xu L."/>
            <person name="Zhang J.-X."/>
            <person name="Sun J.-Q."/>
        </authorList>
    </citation>
    <scope>NUCLEOTIDE SEQUENCE [LARGE SCALE GENOMIC DNA]</scope>
    <source>
        <strain evidence="7 8">XS-10</strain>
    </source>
</reference>
<dbReference type="EMBL" id="CP042239">
    <property type="protein sequence ID" value="QDX26350.1"/>
    <property type="molecule type" value="Genomic_DNA"/>
</dbReference>
<dbReference type="GO" id="GO:0003677">
    <property type="term" value="F:DNA binding"/>
    <property type="evidence" value="ECO:0007669"/>
    <property type="project" value="InterPro"/>
</dbReference>
<dbReference type="Gene3D" id="1.10.1740.10">
    <property type="match status" value="1"/>
</dbReference>
<dbReference type="SUPFAM" id="SSF88946">
    <property type="entry name" value="Sigma2 domain of RNA polymerase sigma factors"/>
    <property type="match status" value="1"/>
</dbReference>
<name>A0A518RFX3_9SPHN</name>
<dbReference type="Pfam" id="PF04542">
    <property type="entry name" value="Sigma70_r2"/>
    <property type="match status" value="1"/>
</dbReference>
<dbReference type="GO" id="GO:0006352">
    <property type="term" value="P:DNA-templated transcription initiation"/>
    <property type="evidence" value="ECO:0007669"/>
    <property type="project" value="InterPro"/>
</dbReference>
<dbReference type="SUPFAM" id="SSF88659">
    <property type="entry name" value="Sigma3 and sigma4 domains of RNA polymerase sigma factors"/>
    <property type="match status" value="1"/>
</dbReference>
<organism evidence="7 8">
    <name type="scientific">Sphingomonas suaedae</name>
    <dbReference type="NCBI Taxonomy" id="2599297"/>
    <lineage>
        <taxon>Bacteria</taxon>
        <taxon>Pseudomonadati</taxon>
        <taxon>Pseudomonadota</taxon>
        <taxon>Alphaproteobacteria</taxon>
        <taxon>Sphingomonadales</taxon>
        <taxon>Sphingomonadaceae</taxon>
        <taxon>Sphingomonas</taxon>
    </lineage>
</organism>
<gene>
    <name evidence="7" type="ORF">FPZ54_10160</name>
</gene>
<dbReference type="InterPro" id="IPR039425">
    <property type="entry name" value="RNA_pol_sigma-70-like"/>
</dbReference>
<keyword evidence="3" id="KW-0731">Sigma factor</keyword>
<accession>A0A518RFX3</accession>
<dbReference type="Gene3D" id="1.10.10.10">
    <property type="entry name" value="Winged helix-like DNA-binding domain superfamily/Winged helix DNA-binding domain"/>
    <property type="match status" value="1"/>
</dbReference>
<keyword evidence="2" id="KW-0805">Transcription regulation</keyword>
<dbReference type="InterPro" id="IPR013325">
    <property type="entry name" value="RNA_pol_sigma_r2"/>
</dbReference>
<dbReference type="InterPro" id="IPR013324">
    <property type="entry name" value="RNA_pol_sigma_r3/r4-like"/>
</dbReference>
<evidence type="ECO:0000313" key="7">
    <source>
        <dbReference type="EMBL" id="QDX26350.1"/>
    </source>
</evidence>
<evidence type="ECO:0000259" key="6">
    <source>
        <dbReference type="Pfam" id="PF08281"/>
    </source>
</evidence>
<dbReference type="Proteomes" id="UP000318055">
    <property type="component" value="Chromosome"/>
</dbReference>